<evidence type="ECO:0000256" key="5">
    <source>
        <dbReference type="RuleBase" id="RU003733"/>
    </source>
</evidence>
<keyword evidence="2" id="KW-0119">Carbohydrate metabolism</keyword>
<proteinExistence type="inferred from homology"/>
<name>A0ABU2NIS9_9PSEU</name>
<dbReference type="InterPro" id="IPR018484">
    <property type="entry name" value="FGGY_N"/>
</dbReference>
<feature type="domain" description="Carbohydrate kinase FGGY N-terminal" evidence="6">
    <location>
        <begin position="4"/>
        <end position="252"/>
    </location>
</feature>
<dbReference type="PROSITE" id="PS00445">
    <property type="entry name" value="FGGY_KINASES_2"/>
    <property type="match status" value="1"/>
</dbReference>
<dbReference type="Proteomes" id="UP001183202">
    <property type="component" value="Unassembled WGS sequence"/>
</dbReference>
<dbReference type="Pfam" id="PF00370">
    <property type="entry name" value="FGGY_N"/>
    <property type="match status" value="1"/>
</dbReference>
<dbReference type="SUPFAM" id="SSF53067">
    <property type="entry name" value="Actin-like ATPase domain"/>
    <property type="match status" value="2"/>
</dbReference>
<feature type="domain" description="Carbohydrate kinase FGGY C-terminal" evidence="7">
    <location>
        <begin position="264"/>
        <end position="459"/>
    </location>
</feature>
<dbReference type="PANTHER" id="PTHR43095:SF5">
    <property type="entry name" value="XYLULOSE KINASE"/>
    <property type="match status" value="1"/>
</dbReference>
<comment type="caution">
    <text evidence="8">The sequence shown here is derived from an EMBL/GenBank/DDBJ whole genome shotgun (WGS) entry which is preliminary data.</text>
</comment>
<keyword evidence="4 5" id="KW-0418">Kinase</keyword>
<evidence type="ECO:0000259" key="7">
    <source>
        <dbReference type="Pfam" id="PF02782"/>
    </source>
</evidence>
<comment type="similarity">
    <text evidence="1 5">Belongs to the FGGY kinase family.</text>
</comment>
<dbReference type="Pfam" id="PF02782">
    <property type="entry name" value="FGGY_C"/>
    <property type="match status" value="1"/>
</dbReference>
<evidence type="ECO:0000256" key="3">
    <source>
        <dbReference type="ARBA" id="ARBA00022679"/>
    </source>
</evidence>
<dbReference type="InterPro" id="IPR050406">
    <property type="entry name" value="FGGY_Carb_Kinase"/>
</dbReference>
<organism evidence="8 9">
    <name type="scientific">Pseudonocardia charpentierae</name>
    <dbReference type="NCBI Taxonomy" id="3075545"/>
    <lineage>
        <taxon>Bacteria</taxon>
        <taxon>Bacillati</taxon>
        <taxon>Actinomycetota</taxon>
        <taxon>Actinomycetes</taxon>
        <taxon>Pseudonocardiales</taxon>
        <taxon>Pseudonocardiaceae</taxon>
        <taxon>Pseudonocardia</taxon>
    </lineage>
</organism>
<keyword evidence="9" id="KW-1185">Reference proteome</keyword>
<dbReference type="EMBL" id="JAVREJ010000049">
    <property type="protein sequence ID" value="MDT0353868.1"/>
    <property type="molecule type" value="Genomic_DNA"/>
</dbReference>
<dbReference type="InterPro" id="IPR000577">
    <property type="entry name" value="Carb_kinase_FGGY"/>
</dbReference>
<evidence type="ECO:0000256" key="1">
    <source>
        <dbReference type="ARBA" id="ARBA00009156"/>
    </source>
</evidence>
<dbReference type="PIRSF" id="PIRSF000538">
    <property type="entry name" value="GlpK"/>
    <property type="match status" value="1"/>
</dbReference>
<evidence type="ECO:0000256" key="2">
    <source>
        <dbReference type="ARBA" id="ARBA00022629"/>
    </source>
</evidence>
<dbReference type="InterPro" id="IPR018483">
    <property type="entry name" value="Carb_kinase_FGGY_CS"/>
</dbReference>
<keyword evidence="3 5" id="KW-0808">Transferase</keyword>
<evidence type="ECO:0000313" key="8">
    <source>
        <dbReference type="EMBL" id="MDT0353868.1"/>
    </source>
</evidence>
<gene>
    <name evidence="8" type="ORF">RM445_30720</name>
</gene>
<evidence type="ECO:0000256" key="4">
    <source>
        <dbReference type="ARBA" id="ARBA00022777"/>
    </source>
</evidence>
<dbReference type="InterPro" id="IPR043129">
    <property type="entry name" value="ATPase_NBD"/>
</dbReference>
<reference evidence="9" key="1">
    <citation type="submission" date="2023-07" db="EMBL/GenBank/DDBJ databases">
        <title>30 novel species of actinomycetes from the DSMZ collection.</title>
        <authorList>
            <person name="Nouioui I."/>
        </authorList>
    </citation>
    <scope>NUCLEOTIDE SEQUENCE [LARGE SCALE GENOMIC DNA]</scope>
    <source>
        <strain evidence="9">DSM 45834</strain>
    </source>
</reference>
<evidence type="ECO:0000259" key="6">
    <source>
        <dbReference type="Pfam" id="PF00370"/>
    </source>
</evidence>
<dbReference type="CDD" id="cd07779">
    <property type="entry name" value="ASKHA_NBD_FGGY_YgcE-like"/>
    <property type="match status" value="1"/>
</dbReference>
<dbReference type="InterPro" id="IPR018485">
    <property type="entry name" value="FGGY_C"/>
</dbReference>
<sequence length="520" mass="56485">MTTYLMGIDAGTTGCKTCIFDLDGHLIGTDYREYPCYYPHPGWVEQLPEDLTPTLFDCVRAAIRDAGVPAEEIKALSVSTQGSVFGALDEGGKLLRPFIGWQDVRGVDYVGRIRDGEYIDPDRLYQISGYPISTVPCLTKYLWFKDNEPENFAATARISHHQDFFLKEFGADDYFVNDTATASRTGVFDIDAGEWSQEIVDALGLDIAMFPRIVKAGEVAGRVPHDVAVRTGLAEGTLLCVGAMDQNCSTLGGGLVHEGTAIAVIGTYGATYVVSEESRRDPNGTLIFKNNSGPENYTVEAASIASASCYRWFRDTICSLEMAMAKEFGPVGNAYLLINKMIKAVPPGSNGLVFLPYLQGAGSGPRADPYARGCFLGVTLGTTKAEMARAVLEGITLEMRDNIESIRKVGIEVNDIRAVGGATNSPVWNQMQADMYKVPISVLEVGETGCLGAALYAGIGLGVYSSLDDAVDRAIRIKDAYEPDPENYDAYDKAYERFVSGYQSLADGGFFRTLHQQSAR</sequence>
<protein>
    <submittedName>
        <fullName evidence="8">FGGY family carbohydrate kinase</fullName>
    </submittedName>
</protein>
<dbReference type="RefSeq" id="WP_311560379.1">
    <property type="nucleotide sequence ID" value="NZ_JAVREJ010000049.1"/>
</dbReference>
<accession>A0ABU2NIS9</accession>
<dbReference type="PANTHER" id="PTHR43095">
    <property type="entry name" value="SUGAR KINASE"/>
    <property type="match status" value="1"/>
</dbReference>
<dbReference type="Gene3D" id="3.30.420.40">
    <property type="match status" value="2"/>
</dbReference>
<evidence type="ECO:0000313" key="9">
    <source>
        <dbReference type="Proteomes" id="UP001183202"/>
    </source>
</evidence>
<dbReference type="GO" id="GO:0016301">
    <property type="term" value="F:kinase activity"/>
    <property type="evidence" value="ECO:0007669"/>
    <property type="project" value="UniProtKB-KW"/>
</dbReference>
<keyword evidence="2" id="KW-0859">Xylose metabolism</keyword>